<evidence type="ECO:0000313" key="1">
    <source>
        <dbReference type="EMBL" id="MEL1248568.1"/>
    </source>
</evidence>
<keyword evidence="2" id="KW-1185">Reference proteome</keyword>
<accession>A0ABU9I816</accession>
<dbReference type="EMBL" id="JBBYHT010000005">
    <property type="protein sequence ID" value="MEL1248568.1"/>
    <property type="molecule type" value="Genomic_DNA"/>
</dbReference>
<evidence type="ECO:0000313" key="2">
    <source>
        <dbReference type="Proteomes" id="UP001393056"/>
    </source>
</evidence>
<reference evidence="1 2" key="1">
    <citation type="submission" date="2024-04" db="EMBL/GenBank/DDBJ databases">
        <title>Flavobacterium sp. DGU41 16S ribosomal RNA gene Genome sequencing and assembly.</title>
        <authorList>
            <person name="Park S."/>
        </authorList>
    </citation>
    <scope>NUCLEOTIDE SEQUENCE [LARGE SCALE GENOMIC DNA]</scope>
    <source>
        <strain evidence="1 2">DGU41</strain>
    </source>
</reference>
<name>A0ABU9I816_9FLAO</name>
<organism evidence="1 2">
    <name type="scientific">Flavobacterium helocola</name>
    <dbReference type="NCBI Taxonomy" id="3139139"/>
    <lineage>
        <taxon>Bacteria</taxon>
        <taxon>Pseudomonadati</taxon>
        <taxon>Bacteroidota</taxon>
        <taxon>Flavobacteriia</taxon>
        <taxon>Flavobacteriales</taxon>
        <taxon>Flavobacteriaceae</taxon>
        <taxon>Flavobacterium</taxon>
    </lineage>
</organism>
<gene>
    <name evidence="1" type="ORF">AAEO58_10985</name>
</gene>
<comment type="caution">
    <text evidence="1">The sequence shown here is derived from an EMBL/GenBank/DDBJ whole genome shotgun (WGS) entry which is preliminary data.</text>
</comment>
<dbReference type="Proteomes" id="UP001393056">
    <property type="component" value="Unassembled WGS sequence"/>
</dbReference>
<dbReference type="RefSeq" id="WP_341683423.1">
    <property type="nucleotide sequence ID" value="NZ_JBBYHT010000005.1"/>
</dbReference>
<sequence>MKLDENTGGIITLEHAKKLVIAFDTKYNGEINSSFIGSKNIEDIMKQDGCVGLRIYNGYDEEKQRISLVLIGVDADGKEILDDGIIYDDLAVCPPICPIETSLMNK</sequence>
<protein>
    <submittedName>
        <fullName evidence="1">Uncharacterized protein</fullName>
    </submittedName>
</protein>
<proteinExistence type="predicted"/>